<feature type="domain" description="N-acetyltransferase" evidence="1">
    <location>
        <begin position="123"/>
        <end position="179"/>
    </location>
</feature>
<dbReference type="AlphaFoldDB" id="A0A423WIW6"/>
<dbReference type="Pfam" id="PF00583">
    <property type="entry name" value="Acetyltransf_1"/>
    <property type="match status" value="1"/>
</dbReference>
<dbReference type="InterPro" id="IPR000182">
    <property type="entry name" value="GNAT_dom"/>
</dbReference>
<dbReference type="PANTHER" id="PTHR42791">
    <property type="entry name" value="GNAT FAMILY ACETYLTRANSFERASE"/>
    <property type="match status" value="1"/>
</dbReference>
<gene>
    <name evidence="2" type="ORF">VSDG_01235</name>
</gene>
<dbReference type="PANTHER" id="PTHR42791:SF14">
    <property type="entry name" value="N-ACETYLTRANSFERASE DOMAIN-CONTAINING PROTEIN"/>
    <property type="match status" value="1"/>
</dbReference>
<comment type="caution">
    <text evidence="2">The sequence shown here is derived from an EMBL/GenBank/DDBJ whole genome shotgun (WGS) entry which is preliminary data.</text>
</comment>
<organism evidence="2 3">
    <name type="scientific">Cytospora chrysosperma</name>
    <name type="common">Cytospora canker fungus</name>
    <name type="synonym">Sphaeria chrysosperma</name>
    <dbReference type="NCBI Taxonomy" id="252740"/>
    <lineage>
        <taxon>Eukaryota</taxon>
        <taxon>Fungi</taxon>
        <taxon>Dikarya</taxon>
        <taxon>Ascomycota</taxon>
        <taxon>Pezizomycotina</taxon>
        <taxon>Sordariomycetes</taxon>
        <taxon>Sordariomycetidae</taxon>
        <taxon>Diaporthales</taxon>
        <taxon>Cytosporaceae</taxon>
        <taxon>Cytospora</taxon>
    </lineage>
</organism>
<dbReference type="STRING" id="252740.A0A423WIW6"/>
<dbReference type="EMBL" id="LJZO01000003">
    <property type="protein sequence ID" value="ROW03330.1"/>
    <property type="molecule type" value="Genomic_DNA"/>
</dbReference>
<accession>A0A423WIW6</accession>
<evidence type="ECO:0000313" key="3">
    <source>
        <dbReference type="Proteomes" id="UP000284375"/>
    </source>
</evidence>
<dbReference type="OrthoDB" id="410198at2759"/>
<dbReference type="GO" id="GO:0016747">
    <property type="term" value="F:acyltransferase activity, transferring groups other than amino-acyl groups"/>
    <property type="evidence" value="ECO:0007669"/>
    <property type="project" value="InterPro"/>
</dbReference>
<dbReference type="Proteomes" id="UP000284375">
    <property type="component" value="Unassembled WGS sequence"/>
</dbReference>
<dbReference type="InterPro" id="IPR052523">
    <property type="entry name" value="Trichothecene_AcTrans"/>
</dbReference>
<evidence type="ECO:0000313" key="2">
    <source>
        <dbReference type="EMBL" id="ROW03330.1"/>
    </source>
</evidence>
<proteinExistence type="predicted"/>
<dbReference type="Gene3D" id="3.40.630.30">
    <property type="match status" value="1"/>
</dbReference>
<sequence length="212" mass="24016">MVLKMFPAEEADMYRSAVIEHEAYAPLETNQILFPGPFPPNILEIRAEQLKGQAKEPNVFCFKVIDTELEGEQMISFARWVVYDDTYPPKPKPRRGSPPGANAEAFDLLFGNLRELSDRSIGGRNIVYLETLFTDPKHQGRGAASMLISWGTEEAARRGLPAYLESSEAAHNLYLKHKFRDMEEMVLDFSKWGAEKPHRTWAMIKPEGGVSD</sequence>
<protein>
    <recommendedName>
        <fullName evidence="1">N-acetyltransferase domain-containing protein</fullName>
    </recommendedName>
</protein>
<evidence type="ECO:0000259" key="1">
    <source>
        <dbReference type="Pfam" id="PF00583"/>
    </source>
</evidence>
<dbReference type="SUPFAM" id="SSF55729">
    <property type="entry name" value="Acyl-CoA N-acyltransferases (Nat)"/>
    <property type="match status" value="1"/>
</dbReference>
<dbReference type="InterPro" id="IPR016181">
    <property type="entry name" value="Acyl_CoA_acyltransferase"/>
</dbReference>
<name>A0A423WIW6_CYTCH</name>
<reference evidence="2 3" key="1">
    <citation type="submission" date="2015-09" db="EMBL/GenBank/DDBJ databases">
        <title>Host preference determinants of Valsa canker pathogens revealed by comparative genomics.</title>
        <authorList>
            <person name="Yin Z."/>
            <person name="Huang L."/>
        </authorList>
    </citation>
    <scope>NUCLEOTIDE SEQUENCE [LARGE SCALE GENOMIC DNA]</scope>
    <source>
        <strain evidence="2 3">YSFL</strain>
    </source>
</reference>
<dbReference type="CDD" id="cd04301">
    <property type="entry name" value="NAT_SF"/>
    <property type="match status" value="1"/>
</dbReference>
<keyword evidence="3" id="KW-1185">Reference proteome</keyword>